<proteinExistence type="predicted"/>
<reference evidence="2 3" key="1">
    <citation type="submission" date="2021-08" db="EMBL/GenBank/DDBJ databases">
        <title>Comparative Genomics Analysis of the Genus Qipengyuania Reveals Extensive Genetic Diversity and Metabolic Versatility, Including the Description of Fifteen Novel Species.</title>
        <authorList>
            <person name="Liu Y."/>
        </authorList>
    </citation>
    <scope>NUCLEOTIDE SEQUENCE [LARGE SCALE GENOMIC DNA]</scope>
    <source>
        <strain evidence="2 3">6D47A</strain>
    </source>
</reference>
<evidence type="ECO:0000313" key="3">
    <source>
        <dbReference type="Proteomes" id="UP000755104"/>
    </source>
</evidence>
<gene>
    <name evidence="2" type="ORF">K3174_03625</name>
</gene>
<dbReference type="Pfam" id="PF10686">
    <property type="entry name" value="YAcAr"/>
    <property type="match status" value="1"/>
</dbReference>
<accession>A0ABS7J6K8</accession>
<organism evidence="2 3">
    <name type="scientific">Qipengyuania qiaonensis</name>
    <dbReference type="NCBI Taxonomy" id="2867240"/>
    <lineage>
        <taxon>Bacteria</taxon>
        <taxon>Pseudomonadati</taxon>
        <taxon>Pseudomonadota</taxon>
        <taxon>Alphaproteobacteria</taxon>
        <taxon>Sphingomonadales</taxon>
        <taxon>Erythrobacteraceae</taxon>
        <taxon>Qipengyuania</taxon>
    </lineage>
</organism>
<feature type="domain" description="YspA cpYpsA-related SLOG" evidence="1">
    <location>
        <begin position="182"/>
        <end position="255"/>
    </location>
</feature>
<evidence type="ECO:0000313" key="2">
    <source>
        <dbReference type="EMBL" id="MBX7481605.1"/>
    </source>
</evidence>
<evidence type="ECO:0000259" key="1">
    <source>
        <dbReference type="Pfam" id="PF10686"/>
    </source>
</evidence>
<dbReference type="EMBL" id="JAIGNO010000002">
    <property type="protein sequence ID" value="MBX7481605.1"/>
    <property type="molecule type" value="Genomic_DNA"/>
</dbReference>
<dbReference type="InterPro" id="IPR019627">
    <property type="entry name" value="YAcAr"/>
</dbReference>
<protein>
    <submittedName>
        <fullName evidence="2">DUF2493 domain-containing protein</fullName>
    </submittedName>
</protein>
<keyword evidence="3" id="KW-1185">Reference proteome</keyword>
<sequence length="316" mass="34919">MYESFINQLSGLDLSGLSIRPAPFNETDFPCEDAIDQTLGAVWSDLFAMFSDTALEADAEDIAWGMVNLFHRAASRKSAQLDRASDEIRVLLASADGSEVHSSNLEEQVERAQAAEASMLAFEQMREAAAALYRDETGSSWKPVSGSRTSHSRHLTSAVIDARDFLHALAENRRHALIPEGTPVVFAGGRQSFESAEDARRYADNIWATLDKVRDAVPDLFLVHGGDGKGADRLAASWAERREVQQLTYSLDRRLGARAGFKRNEQMLALNPRYVVAFQGNGVTERLVIDAKARRITVVDRRGPLGTTPRKGREIE</sequence>
<dbReference type="RefSeq" id="WP_221555607.1">
    <property type="nucleotide sequence ID" value="NZ_JAIGNO010000002.1"/>
</dbReference>
<name>A0ABS7J6K8_9SPHN</name>
<dbReference type="Proteomes" id="UP000755104">
    <property type="component" value="Unassembled WGS sequence"/>
</dbReference>
<comment type="caution">
    <text evidence="2">The sequence shown here is derived from an EMBL/GenBank/DDBJ whole genome shotgun (WGS) entry which is preliminary data.</text>
</comment>